<sequence>MSMWTVSNAPKRHHYVPQFYLRQFAIPGEANKVSIVERHRDILVADRKSVGSIGYEEGLHDFVEDGVAGSIEGEVNKVIETPFSDSRTWEKIETGNCASLDDEDRLSIYGFARHLLRRNIRMLRFMETENARFRAGKLFEITSEERAMHRRIADGPGGPHQLFRQSVLDTSMPEDAAEINVMICQSPIPFRSSTNPTLLVSHPGRASIFGEMFGSLRTWWLSLDRHWGAFIIAGGPPGFSNSSVEPAVARVINQCFLTQLLHGDARYMLAADAYLQPDLTWAGFKFEQQTTHGFRYRADSWTDPDPATL</sequence>
<name>A0A4S1WZN7_9SPHN</name>
<comment type="caution">
    <text evidence="1">The sequence shown here is derived from an EMBL/GenBank/DDBJ whole genome shotgun (WGS) entry which is preliminary data.</text>
</comment>
<evidence type="ECO:0000313" key="2">
    <source>
        <dbReference type="Proteomes" id="UP000306147"/>
    </source>
</evidence>
<accession>A0A4S1WZN7</accession>
<proteinExistence type="predicted"/>
<dbReference type="InterPro" id="IPR025332">
    <property type="entry name" value="DUF4238"/>
</dbReference>
<protein>
    <submittedName>
        <fullName evidence="1">DUF4238 domain-containing protein</fullName>
    </submittedName>
</protein>
<dbReference type="Proteomes" id="UP000306147">
    <property type="component" value="Unassembled WGS sequence"/>
</dbReference>
<dbReference type="Pfam" id="PF14022">
    <property type="entry name" value="DUF4238"/>
    <property type="match status" value="1"/>
</dbReference>
<dbReference type="AlphaFoldDB" id="A0A4S1WZN7"/>
<evidence type="ECO:0000313" key="1">
    <source>
        <dbReference type="EMBL" id="TGX49079.1"/>
    </source>
</evidence>
<keyword evidence="2" id="KW-1185">Reference proteome</keyword>
<dbReference type="EMBL" id="SRXT01000009">
    <property type="protein sequence ID" value="TGX49079.1"/>
    <property type="molecule type" value="Genomic_DNA"/>
</dbReference>
<dbReference type="OrthoDB" id="5918636at2"/>
<gene>
    <name evidence="1" type="ORF">E5A73_19730</name>
</gene>
<dbReference type="RefSeq" id="WP_135965572.1">
    <property type="nucleotide sequence ID" value="NZ_SRXT01000009.1"/>
</dbReference>
<organism evidence="1 2">
    <name type="scientific">Sphingomonas gei</name>
    <dbReference type="NCBI Taxonomy" id="1395960"/>
    <lineage>
        <taxon>Bacteria</taxon>
        <taxon>Pseudomonadati</taxon>
        <taxon>Pseudomonadota</taxon>
        <taxon>Alphaproteobacteria</taxon>
        <taxon>Sphingomonadales</taxon>
        <taxon>Sphingomonadaceae</taxon>
        <taxon>Sphingomonas</taxon>
    </lineage>
</organism>
<reference evidence="1 2" key="1">
    <citation type="submission" date="2019-04" db="EMBL/GenBank/DDBJ databases">
        <title>Sphingomonas psychrotolerans sp. nov., isolated from soil in the Tianshan Mountains, Xinjiang, China.</title>
        <authorList>
            <person name="Luo Y."/>
            <person name="Sheng H."/>
        </authorList>
    </citation>
    <scope>NUCLEOTIDE SEQUENCE [LARGE SCALE GENOMIC DNA]</scope>
    <source>
        <strain evidence="1 2">ZFGT-11</strain>
    </source>
</reference>